<proteinExistence type="predicted"/>
<dbReference type="InterPro" id="IPR050309">
    <property type="entry name" value="Type-B_Carboxylest/Lipase"/>
</dbReference>
<evidence type="ECO:0000313" key="2">
    <source>
        <dbReference type="Proteomes" id="UP000035681"/>
    </source>
</evidence>
<protein>
    <submittedName>
        <fullName evidence="3">COesterase domain-containing protein</fullName>
    </submittedName>
</protein>
<dbReference type="InterPro" id="IPR002018">
    <property type="entry name" value="CarbesteraseB"/>
</dbReference>
<sequence length="568" mass="65785">MILLVILYIISSYFTIIYGNVQVNIKYGTIEGFEYQCEKEKKYNIFLGIPYAKPPIGKLRFEEKEPENWNNVLITKKYGSQCLQISKEDIFFENNEDCLFLNIIQPKVKENNSKLLPVLLWIHGGGYAVGSSNIYNYKNLIDSFANQDIIVVTINYRLGILGFPSLGDKVMPGNYGYWDQRLAIKFIYENIKNFNGDNKKITIFGLSAGGGSVGALSISPHTRNYISKVIEMSGSTLSNWALGNKIIVDSTKEISNAVNCSNTDNESIKNCLKSKSINEFLDGIEKIGSSLKDISLLKFKPAFDNDFFPKSIEELINESPKIPTYIGFTNEEGLFFTLLGLSKSINLIYIDPENFQNYNHILFTEDVKKLISTKNRYGENYLNVTEEIVEFYVNKAKKISPELNYKRYLIAYTQIVSDLIISISTLWEAEMKAEAGWPIWLYYNTHYNPNHYNKSLPLFGATHAHEYPYMFKLDIFGKFEWNNNDKLYYNNLVTSIGNFVKYDSPSTKDFEWKPFSLLRNEYLEMNDKPIMKNDLLKETSDFWKYIREKYNYDIISDIPYIKKIKDEL</sequence>
<feature type="domain" description="Carboxylesterase type B" evidence="1">
    <location>
        <begin position="22"/>
        <end position="543"/>
    </location>
</feature>
<evidence type="ECO:0000313" key="3">
    <source>
        <dbReference type="WBParaSite" id="TCONS_00002825.p1"/>
    </source>
</evidence>
<dbReference type="InterPro" id="IPR029058">
    <property type="entry name" value="AB_hydrolase_fold"/>
</dbReference>
<dbReference type="Gene3D" id="3.40.50.1820">
    <property type="entry name" value="alpha/beta hydrolase"/>
    <property type="match status" value="1"/>
</dbReference>
<accession>A0AAF5CWU1</accession>
<dbReference type="Pfam" id="PF00135">
    <property type="entry name" value="COesterase"/>
    <property type="match status" value="1"/>
</dbReference>
<dbReference type="PANTHER" id="PTHR11559">
    <property type="entry name" value="CARBOXYLESTERASE"/>
    <property type="match status" value="1"/>
</dbReference>
<organism evidence="2 3">
    <name type="scientific">Strongyloides stercoralis</name>
    <name type="common">Threadworm</name>
    <dbReference type="NCBI Taxonomy" id="6248"/>
    <lineage>
        <taxon>Eukaryota</taxon>
        <taxon>Metazoa</taxon>
        <taxon>Ecdysozoa</taxon>
        <taxon>Nematoda</taxon>
        <taxon>Chromadorea</taxon>
        <taxon>Rhabditida</taxon>
        <taxon>Tylenchina</taxon>
        <taxon>Panagrolaimomorpha</taxon>
        <taxon>Strongyloidoidea</taxon>
        <taxon>Strongyloididae</taxon>
        <taxon>Strongyloides</taxon>
    </lineage>
</organism>
<evidence type="ECO:0000259" key="1">
    <source>
        <dbReference type="Pfam" id="PF00135"/>
    </source>
</evidence>
<name>A0AAF5CWU1_STRER</name>
<keyword evidence="2" id="KW-1185">Reference proteome</keyword>
<dbReference type="Proteomes" id="UP000035681">
    <property type="component" value="Unplaced"/>
</dbReference>
<dbReference type="SUPFAM" id="SSF53474">
    <property type="entry name" value="alpha/beta-Hydrolases"/>
    <property type="match status" value="1"/>
</dbReference>
<dbReference type="WBParaSite" id="TCONS_00002825.p1">
    <property type="protein sequence ID" value="TCONS_00002825.p1"/>
    <property type="gene ID" value="XLOC_002623"/>
</dbReference>
<dbReference type="AlphaFoldDB" id="A0AAF5CWU1"/>
<dbReference type="PROSITE" id="PS00941">
    <property type="entry name" value="CARBOXYLESTERASE_B_2"/>
    <property type="match status" value="1"/>
</dbReference>
<dbReference type="InterPro" id="IPR019819">
    <property type="entry name" value="Carboxylesterase_B_CS"/>
</dbReference>
<reference evidence="3" key="1">
    <citation type="submission" date="2024-02" db="UniProtKB">
        <authorList>
            <consortium name="WormBaseParasite"/>
        </authorList>
    </citation>
    <scope>IDENTIFICATION</scope>
</reference>